<dbReference type="PROSITE" id="PS00775">
    <property type="entry name" value="GLYCOSYL_HYDROL_F3"/>
    <property type="match status" value="1"/>
</dbReference>
<evidence type="ECO:0000313" key="6">
    <source>
        <dbReference type="EMBL" id="KUM84856.1"/>
    </source>
</evidence>
<dbReference type="SUPFAM" id="SSF51445">
    <property type="entry name" value="(Trans)glycosidases"/>
    <property type="match status" value="1"/>
</dbReference>
<dbReference type="Gene3D" id="3.40.50.1700">
    <property type="entry name" value="Glycoside hydrolase family 3 C-terminal domain"/>
    <property type="match status" value="1"/>
</dbReference>
<sequence length="809" mass="86584">MDPTLDDLVRKLDLETKLRLISGAGAWTTQACEEIGLRPVSVSDGPVGVRGPIEDERDWSATMPSSSALAATWDEELLHRVGALLAAEAVRKDVDVALGPTVNLHRSPLGGRHFECFSEDPLLTGRMAAAYVRGLQDNGVGACPKHFVANDAETDRTSVDIRVDERTLRELYLAPFDHLVAEAGPWTVMAAYNGVDGAPMTESPLLREVLKDEWGWDGLVVSDWGAVYGTEESASAALDLAMPGPSEHWGEPLLAAVREGRVPEAAIDDKVRSLLRLAARVGALDGHPAAAGRPSPGTVEQGAALAREAATAAMVLVRNDGDLLPLANDNLSRVALLGPGALEARPLGGGSATVFPPYVVSPMEGLRSALGDRVELVTAPGASLSDDLRTPRARELSQPGTLRWLDATGACLKEEPTEGTHFVRDLKSVEEGSVSLELRTVFTADTTGDWQLGVSGVGAFVLDLDGETVVDTHIVRDPLDIGSVVGAAPQEHITRRLTEGQKVDVRLRFTWGQDIMLFWVGLVVGEPRLPADQQLARAVELAAASDVAVVVVGTTEAVESEGFDRTTLRLPGDQDALVHAVAAANPRTVVVVNSGAPVEMPWRDEVAAVLLAWFPGMELGNALADVLLGAVEPGGRLPTTWPARDEDVPVWNTTPRDGVLEYTEGLHIGHRAYLREGTEPAYWFGHGLGYTTWDYESFDVPAHVHPGEDLTVTVRVRNSGERHGKEVVQVYAARPDSAVERPELWLAGFAVAKAGPGETVDVPVRIAARALQHWSVTGHQWQTESGAFLLSAGRSACRPLLTDETVVSE</sequence>
<dbReference type="InterPro" id="IPR017853">
    <property type="entry name" value="GH"/>
</dbReference>
<dbReference type="Gene3D" id="2.60.120.260">
    <property type="entry name" value="Galactose-binding domain-like"/>
    <property type="match status" value="1"/>
</dbReference>
<dbReference type="GO" id="GO:0004553">
    <property type="term" value="F:hydrolase activity, hydrolyzing O-glycosyl compounds"/>
    <property type="evidence" value="ECO:0007669"/>
    <property type="project" value="InterPro"/>
</dbReference>
<dbReference type="Gene3D" id="2.60.40.10">
    <property type="entry name" value="Immunoglobulins"/>
    <property type="match status" value="1"/>
</dbReference>
<dbReference type="Gene3D" id="3.20.20.300">
    <property type="entry name" value="Glycoside hydrolase, family 3, N-terminal domain"/>
    <property type="match status" value="1"/>
</dbReference>
<gene>
    <name evidence="6" type="ORF">AQI94_30425</name>
</gene>
<proteinExistence type="inferred from homology"/>
<dbReference type="InterPro" id="IPR036962">
    <property type="entry name" value="Glyco_hydro_3_N_sf"/>
</dbReference>
<dbReference type="PROSITE" id="PS51820">
    <property type="entry name" value="PA14"/>
    <property type="match status" value="1"/>
</dbReference>
<dbReference type="GO" id="GO:0005975">
    <property type="term" value="P:carbohydrate metabolic process"/>
    <property type="evidence" value="ECO:0007669"/>
    <property type="project" value="InterPro"/>
</dbReference>
<comment type="caution">
    <text evidence="6">The sequence shown here is derived from an EMBL/GenBank/DDBJ whole genome shotgun (WGS) entry which is preliminary data.</text>
</comment>
<evidence type="ECO:0000256" key="1">
    <source>
        <dbReference type="ARBA" id="ARBA00005336"/>
    </source>
</evidence>
<keyword evidence="4" id="KW-0326">Glycosidase</keyword>
<keyword evidence="3" id="KW-0119">Carbohydrate metabolism</keyword>
<dbReference type="InterPro" id="IPR050288">
    <property type="entry name" value="Cellulose_deg_GH3"/>
</dbReference>
<dbReference type="InterPro" id="IPR036881">
    <property type="entry name" value="Glyco_hydro_3_C_sf"/>
</dbReference>
<dbReference type="Pfam" id="PF01915">
    <property type="entry name" value="Glyco_hydro_3_C"/>
    <property type="match status" value="1"/>
</dbReference>
<evidence type="ECO:0000259" key="5">
    <source>
        <dbReference type="PROSITE" id="PS51820"/>
    </source>
</evidence>
<dbReference type="PANTHER" id="PTHR42715">
    <property type="entry name" value="BETA-GLUCOSIDASE"/>
    <property type="match status" value="1"/>
</dbReference>
<dbReference type="Pfam" id="PF14310">
    <property type="entry name" value="Fn3-like"/>
    <property type="match status" value="1"/>
</dbReference>
<protein>
    <submittedName>
        <fullName evidence="6">Beta-glucosidase</fullName>
    </submittedName>
</protein>
<dbReference type="SMART" id="SM01217">
    <property type="entry name" value="Fn3_like"/>
    <property type="match status" value="1"/>
</dbReference>
<dbReference type="Pfam" id="PF00933">
    <property type="entry name" value="Glyco_hydro_3"/>
    <property type="match status" value="1"/>
</dbReference>
<dbReference type="InterPro" id="IPR019800">
    <property type="entry name" value="Glyco_hydro_3_AS"/>
</dbReference>
<dbReference type="SUPFAM" id="SSF56988">
    <property type="entry name" value="Anthrax protective antigen"/>
    <property type="match status" value="1"/>
</dbReference>
<dbReference type="RefSeq" id="WP_062230036.1">
    <property type="nucleotide sequence ID" value="NZ_JBIBHV010000001.1"/>
</dbReference>
<evidence type="ECO:0000256" key="2">
    <source>
        <dbReference type="ARBA" id="ARBA00022801"/>
    </source>
</evidence>
<dbReference type="AlphaFoldDB" id="A0A101N1K0"/>
<dbReference type="InterPro" id="IPR001764">
    <property type="entry name" value="Glyco_hydro_3_N"/>
</dbReference>
<evidence type="ECO:0000313" key="7">
    <source>
        <dbReference type="Proteomes" id="UP000053039"/>
    </source>
</evidence>
<dbReference type="PRINTS" id="PR00133">
    <property type="entry name" value="GLHYDRLASE3"/>
</dbReference>
<dbReference type="InterPro" id="IPR026891">
    <property type="entry name" value="Fn3-like"/>
</dbReference>
<evidence type="ECO:0000256" key="3">
    <source>
        <dbReference type="ARBA" id="ARBA00023277"/>
    </source>
</evidence>
<dbReference type="SUPFAM" id="SSF52279">
    <property type="entry name" value="Beta-D-glucan exohydrolase, C-terminal domain"/>
    <property type="match status" value="1"/>
</dbReference>
<dbReference type="InterPro" id="IPR037524">
    <property type="entry name" value="PA14/GLEYA"/>
</dbReference>
<feature type="domain" description="PA14" evidence="5">
    <location>
        <begin position="377"/>
        <end position="539"/>
    </location>
</feature>
<organism evidence="6 7">
    <name type="scientific">Streptomyces pseudovenezuelae</name>
    <dbReference type="NCBI Taxonomy" id="67350"/>
    <lineage>
        <taxon>Bacteria</taxon>
        <taxon>Bacillati</taxon>
        <taxon>Actinomycetota</taxon>
        <taxon>Actinomycetes</taxon>
        <taxon>Kitasatosporales</taxon>
        <taxon>Streptomycetaceae</taxon>
        <taxon>Streptomyces</taxon>
        <taxon>Streptomyces aurantiacus group</taxon>
    </lineage>
</organism>
<dbReference type="InterPro" id="IPR002772">
    <property type="entry name" value="Glyco_hydro_3_C"/>
</dbReference>
<evidence type="ECO:0000256" key="4">
    <source>
        <dbReference type="RuleBase" id="RU361161"/>
    </source>
</evidence>
<dbReference type="OrthoDB" id="9803863at2"/>
<dbReference type="PANTHER" id="PTHR42715:SF10">
    <property type="entry name" value="BETA-GLUCOSIDASE"/>
    <property type="match status" value="1"/>
</dbReference>
<accession>A0A101N1K0</accession>
<comment type="similarity">
    <text evidence="1 4">Belongs to the glycosyl hydrolase 3 family.</text>
</comment>
<keyword evidence="2 4" id="KW-0378">Hydrolase</keyword>
<dbReference type="Proteomes" id="UP000053039">
    <property type="component" value="Unassembled WGS sequence"/>
</dbReference>
<dbReference type="InterPro" id="IPR013783">
    <property type="entry name" value="Ig-like_fold"/>
</dbReference>
<reference evidence="6 7" key="1">
    <citation type="submission" date="2015-10" db="EMBL/GenBank/DDBJ databases">
        <title>Draft genome sequence of Streptomyces pseudovenezuelae DSM 40212, type strain for the species Streptomyces pseudovenezuelae.</title>
        <authorList>
            <person name="Ruckert C."/>
            <person name="Winkler A."/>
            <person name="Kalinowski J."/>
            <person name="Kampfer P."/>
            <person name="Glaeser S."/>
        </authorList>
    </citation>
    <scope>NUCLEOTIDE SEQUENCE [LARGE SCALE GENOMIC DNA]</scope>
    <source>
        <strain evidence="6 7">DSM 40212</strain>
    </source>
</reference>
<name>A0A101N1K0_9ACTN</name>
<dbReference type="EMBL" id="LMWM01000030">
    <property type="protein sequence ID" value="KUM84856.1"/>
    <property type="molecule type" value="Genomic_DNA"/>
</dbReference>